<sequence length="509" mass="57451">MGTTKRKLPAAAKGVAREKRKRARWPLKGHLDPGSLVAKPLIPRPQSKHHSYFEFVENKDKKKKLHFQNTHDRRPPLECEFLPIGNPELTTACKELSRQRGIQIYIVSDSHFNGITHSYANQMNRVGYHFHKAIVQEARAAIGGLSQQVASVPDGESEPIPESQALYHSQVDAALRDLFPRIPHNDRQTIIQHAFTRDTRSKGEERERVGLQPDVPLARRVQLAVLAHIRHNHTRYDELLKESGWHVARKAVEALCLDVLVKWRGDEETGRDQLDEILREIVVISDSEDDELEQDSTDDDSVVELDPPNDATMPHRSSRQPSRPADPNLLPRRAGPQTPAPLVPPGPSVAADATNQGYSTDRRARRGFQRYRRAWDEAIRRRDDVDHIIPPRDDGGAREQRVENGFSNSHGSQPHLTSPARNGYLAQGLPTYPRRPGNAPAAPPFREAGLRWQRPSNGLQFRDMLAYLSGLMIGWRTFRSTRVCIIAKVEPRLQRIGLSVASTVPLDGE</sequence>
<dbReference type="GeneID" id="68350940"/>
<keyword evidence="4" id="KW-1185">Reference proteome</keyword>
<dbReference type="PANTHER" id="PTHR38113:SF1">
    <property type="entry name" value="DUF2293 DOMAIN-CONTAINING PROTEIN"/>
    <property type="match status" value="1"/>
</dbReference>
<gene>
    <name evidence="3" type="ORF">HRG_01811</name>
</gene>
<feature type="compositionally biased region" description="Acidic residues" evidence="1">
    <location>
        <begin position="286"/>
        <end position="303"/>
    </location>
</feature>
<dbReference type="Proteomes" id="UP000824596">
    <property type="component" value="Unassembled WGS sequence"/>
</dbReference>
<dbReference type="AlphaFoldDB" id="A0A9P8N868"/>
<comment type="caution">
    <text evidence="3">The sequence shown here is derived from an EMBL/GenBank/DDBJ whole genome shotgun (WGS) entry which is preliminary data.</text>
</comment>
<evidence type="ECO:0000313" key="3">
    <source>
        <dbReference type="EMBL" id="KAH0966402.1"/>
    </source>
</evidence>
<feature type="region of interest" description="Disordered" evidence="1">
    <location>
        <begin position="285"/>
        <end position="365"/>
    </location>
</feature>
<feature type="compositionally biased region" description="Basic residues" evidence="1">
    <location>
        <begin position="18"/>
        <end position="27"/>
    </location>
</feature>
<dbReference type="OrthoDB" id="5288828at2759"/>
<reference evidence="3" key="1">
    <citation type="submission" date="2021-09" db="EMBL/GenBank/DDBJ databases">
        <title>A high-quality genome of the endoparasitic fungus Hirsutella rhossiliensis with a comparison of Hirsutella genomes reveals transposable elements contributing to genome size variation.</title>
        <authorList>
            <person name="Lin R."/>
            <person name="Jiao Y."/>
            <person name="Sun X."/>
            <person name="Ling J."/>
            <person name="Xie B."/>
            <person name="Cheng X."/>
        </authorList>
    </citation>
    <scope>NUCLEOTIDE SEQUENCE</scope>
    <source>
        <strain evidence="3">HR02</strain>
    </source>
</reference>
<organism evidence="3 4">
    <name type="scientific">Hirsutella rhossiliensis</name>
    <dbReference type="NCBI Taxonomy" id="111463"/>
    <lineage>
        <taxon>Eukaryota</taxon>
        <taxon>Fungi</taxon>
        <taxon>Dikarya</taxon>
        <taxon>Ascomycota</taxon>
        <taxon>Pezizomycotina</taxon>
        <taxon>Sordariomycetes</taxon>
        <taxon>Hypocreomycetidae</taxon>
        <taxon>Hypocreales</taxon>
        <taxon>Ophiocordycipitaceae</taxon>
        <taxon>Hirsutella</taxon>
    </lineage>
</organism>
<dbReference type="PANTHER" id="PTHR38113">
    <property type="match status" value="1"/>
</dbReference>
<dbReference type="InterPro" id="IPR018744">
    <property type="entry name" value="DUF2293"/>
</dbReference>
<feature type="compositionally biased region" description="Pro residues" evidence="1">
    <location>
        <begin position="338"/>
        <end position="347"/>
    </location>
</feature>
<protein>
    <recommendedName>
        <fullName evidence="2">DUF2293 domain-containing protein</fullName>
    </recommendedName>
</protein>
<dbReference type="EMBL" id="JAIZPD010000002">
    <property type="protein sequence ID" value="KAH0966402.1"/>
    <property type="molecule type" value="Genomic_DNA"/>
</dbReference>
<accession>A0A9P8N868</accession>
<name>A0A9P8N868_9HYPO</name>
<feature type="domain" description="DUF2293" evidence="2">
    <location>
        <begin position="174"/>
        <end position="264"/>
    </location>
</feature>
<evidence type="ECO:0000256" key="1">
    <source>
        <dbReference type="SAM" id="MobiDB-lite"/>
    </source>
</evidence>
<evidence type="ECO:0000259" key="2">
    <source>
        <dbReference type="Pfam" id="PF10056"/>
    </source>
</evidence>
<feature type="region of interest" description="Disordered" evidence="1">
    <location>
        <begin position="1"/>
        <end position="29"/>
    </location>
</feature>
<dbReference type="Pfam" id="PF10056">
    <property type="entry name" value="DUF2293"/>
    <property type="match status" value="1"/>
</dbReference>
<evidence type="ECO:0000313" key="4">
    <source>
        <dbReference type="Proteomes" id="UP000824596"/>
    </source>
</evidence>
<proteinExistence type="predicted"/>
<dbReference type="RefSeq" id="XP_044723915.1">
    <property type="nucleotide sequence ID" value="XM_044860282.1"/>
</dbReference>